<dbReference type="InterPro" id="IPR045584">
    <property type="entry name" value="Pilin-like"/>
</dbReference>
<proteinExistence type="predicted"/>
<sequence length="227" mass="24785">VVIAIIAILAALLLPALAKAKGKARQTQCLGNMKQIGIALVLYENDFEKYPPKASQVPDFMNKGNSYWRNNCLYAIAPYLQRQDRPSTEVYSCPDAKKPGDGSDATKTSATSYLPNGVVMDMSMDRVLNPSQVAIIQETVRLVSYTALRPSYGPSFGGCGKGMYTYWHHSRGPNSDWYASVHFRGGNLVMSDGHAEYRKASALRAKHFGLTDGPSGKAEDTQSAPDN</sequence>
<feature type="region of interest" description="Disordered" evidence="1">
    <location>
        <begin position="208"/>
        <end position="227"/>
    </location>
</feature>
<dbReference type="Gene3D" id="3.30.700.10">
    <property type="entry name" value="Glycoprotein, Type 4 Pilin"/>
    <property type="match status" value="1"/>
</dbReference>
<feature type="region of interest" description="Disordered" evidence="1">
    <location>
        <begin position="90"/>
        <end position="109"/>
    </location>
</feature>
<dbReference type="Pfam" id="PF07596">
    <property type="entry name" value="SBP_bac_10"/>
    <property type="match status" value="1"/>
</dbReference>
<dbReference type="SUPFAM" id="SSF54523">
    <property type="entry name" value="Pili subunits"/>
    <property type="match status" value="1"/>
</dbReference>
<reference evidence="3" key="1">
    <citation type="submission" date="2018-05" db="EMBL/GenBank/DDBJ databases">
        <authorList>
            <person name="Lanie J.A."/>
            <person name="Ng W.-L."/>
            <person name="Kazmierczak K.M."/>
            <person name="Andrzejewski T.M."/>
            <person name="Davidsen T.M."/>
            <person name="Wayne K.J."/>
            <person name="Tettelin H."/>
            <person name="Glass J.I."/>
            <person name="Rusch D."/>
            <person name="Podicherti R."/>
            <person name="Tsui H.-C.T."/>
            <person name="Winkler M.E."/>
        </authorList>
    </citation>
    <scope>NUCLEOTIDE SEQUENCE</scope>
</reference>
<gene>
    <name evidence="3" type="ORF">METZ01_LOCUS68539</name>
</gene>
<feature type="domain" description="DUF1559" evidence="2">
    <location>
        <begin position="19"/>
        <end position="85"/>
    </location>
</feature>
<protein>
    <recommendedName>
        <fullName evidence="2">DUF1559 domain-containing protein</fullName>
    </recommendedName>
</protein>
<dbReference type="EMBL" id="UINC01004622">
    <property type="protein sequence ID" value="SVA15685.1"/>
    <property type="molecule type" value="Genomic_DNA"/>
</dbReference>
<accession>A0A381THT5</accession>
<dbReference type="AlphaFoldDB" id="A0A381THT5"/>
<name>A0A381THT5_9ZZZZ</name>
<evidence type="ECO:0000313" key="3">
    <source>
        <dbReference type="EMBL" id="SVA15685.1"/>
    </source>
</evidence>
<feature type="non-terminal residue" evidence="3">
    <location>
        <position position="227"/>
    </location>
</feature>
<feature type="non-terminal residue" evidence="3">
    <location>
        <position position="1"/>
    </location>
</feature>
<evidence type="ECO:0000259" key="2">
    <source>
        <dbReference type="Pfam" id="PF07596"/>
    </source>
</evidence>
<dbReference type="PANTHER" id="PTHR30093">
    <property type="entry name" value="GENERAL SECRETION PATHWAY PROTEIN G"/>
    <property type="match status" value="1"/>
</dbReference>
<evidence type="ECO:0000256" key="1">
    <source>
        <dbReference type="SAM" id="MobiDB-lite"/>
    </source>
</evidence>
<organism evidence="3">
    <name type="scientific">marine metagenome</name>
    <dbReference type="NCBI Taxonomy" id="408172"/>
    <lineage>
        <taxon>unclassified sequences</taxon>
        <taxon>metagenomes</taxon>
        <taxon>ecological metagenomes</taxon>
    </lineage>
</organism>
<dbReference type="PANTHER" id="PTHR30093:SF2">
    <property type="entry name" value="TYPE II SECRETION SYSTEM PROTEIN H"/>
    <property type="match status" value="1"/>
</dbReference>
<dbReference type="InterPro" id="IPR011453">
    <property type="entry name" value="DUF1559"/>
</dbReference>